<dbReference type="InterPro" id="IPR036259">
    <property type="entry name" value="MFS_trans_sf"/>
</dbReference>
<dbReference type="Gene3D" id="1.20.1250.20">
    <property type="entry name" value="MFS general substrate transporter like domains"/>
    <property type="match status" value="1"/>
</dbReference>
<evidence type="ECO:0000313" key="7">
    <source>
        <dbReference type="Proteomes" id="UP000326759"/>
    </source>
</evidence>
<dbReference type="GO" id="GO:0016020">
    <property type="term" value="C:membrane"/>
    <property type="evidence" value="ECO:0007669"/>
    <property type="project" value="UniProtKB-SubCell"/>
</dbReference>
<feature type="transmembrane region" description="Helical" evidence="5">
    <location>
        <begin position="184"/>
        <end position="208"/>
    </location>
</feature>
<protein>
    <submittedName>
        <fullName evidence="6">Solute carrier family 22 member 24</fullName>
    </submittedName>
</protein>
<organism evidence="6 7">
    <name type="scientific">Armadillidium nasatum</name>
    <dbReference type="NCBI Taxonomy" id="96803"/>
    <lineage>
        <taxon>Eukaryota</taxon>
        <taxon>Metazoa</taxon>
        <taxon>Ecdysozoa</taxon>
        <taxon>Arthropoda</taxon>
        <taxon>Crustacea</taxon>
        <taxon>Multicrustacea</taxon>
        <taxon>Malacostraca</taxon>
        <taxon>Eumalacostraca</taxon>
        <taxon>Peracarida</taxon>
        <taxon>Isopoda</taxon>
        <taxon>Oniscidea</taxon>
        <taxon>Crinocheta</taxon>
        <taxon>Armadillidiidae</taxon>
        <taxon>Armadillidium</taxon>
    </lineage>
</organism>
<name>A0A5N5TFL2_9CRUS</name>
<gene>
    <name evidence="6" type="ORF">Anas_09317</name>
</gene>
<evidence type="ECO:0000313" key="6">
    <source>
        <dbReference type="EMBL" id="KAB7503935.1"/>
    </source>
</evidence>
<feature type="transmembrane region" description="Helical" evidence="5">
    <location>
        <begin position="159"/>
        <end position="178"/>
    </location>
</feature>
<accession>A0A5N5TFL2</accession>
<proteinExistence type="predicted"/>
<dbReference type="EMBL" id="SEYY01004154">
    <property type="protein sequence ID" value="KAB7503935.1"/>
    <property type="molecule type" value="Genomic_DNA"/>
</dbReference>
<reference evidence="6 7" key="1">
    <citation type="journal article" date="2019" name="PLoS Biol.">
        <title>Sex chromosomes control vertical transmission of feminizing Wolbachia symbionts in an isopod.</title>
        <authorList>
            <person name="Becking T."/>
            <person name="Chebbi M.A."/>
            <person name="Giraud I."/>
            <person name="Moumen B."/>
            <person name="Laverre T."/>
            <person name="Caubet Y."/>
            <person name="Peccoud J."/>
            <person name="Gilbert C."/>
            <person name="Cordaux R."/>
        </authorList>
    </citation>
    <scope>NUCLEOTIDE SEQUENCE [LARGE SCALE GENOMIC DNA]</scope>
    <source>
        <strain evidence="6">ANa2</strain>
        <tissue evidence="6">Whole body excluding digestive tract and cuticle</tissue>
    </source>
</reference>
<dbReference type="PANTHER" id="PTHR24064">
    <property type="entry name" value="SOLUTE CARRIER FAMILY 22 MEMBER"/>
    <property type="match status" value="1"/>
</dbReference>
<evidence type="ECO:0000256" key="1">
    <source>
        <dbReference type="ARBA" id="ARBA00004141"/>
    </source>
</evidence>
<dbReference type="Proteomes" id="UP000326759">
    <property type="component" value="Unassembled WGS sequence"/>
</dbReference>
<evidence type="ECO:0000256" key="3">
    <source>
        <dbReference type="ARBA" id="ARBA00022989"/>
    </source>
</evidence>
<keyword evidence="2 5" id="KW-0812">Transmembrane</keyword>
<evidence type="ECO:0000256" key="2">
    <source>
        <dbReference type="ARBA" id="ARBA00022692"/>
    </source>
</evidence>
<dbReference type="Gene3D" id="1.10.286.90">
    <property type="entry name" value="MFS transporter, transmembrane helix TM10b"/>
    <property type="match status" value="1"/>
</dbReference>
<comment type="subcellular location">
    <subcellularLocation>
        <location evidence="1">Membrane</location>
        <topology evidence="1">Multi-pass membrane protein</topology>
    </subcellularLocation>
</comment>
<keyword evidence="7" id="KW-1185">Reference proteome</keyword>
<dbReference type="OrthoDB" id="2544694at2759"/>
<dbReference type="SUPFAM" id="SSF103473">
    <property type="entry name" value="MFS general substrate transporter"/>
    <property type="match status" value="1"/>
</dbReference>
<evidence type="ECO:0000256" key="5">
    <source>
        <dbReference type="SAM" id="Phobius"/>
    </source>
</evidence>
<keyword evidence="4 5" id="KW-0472">Membrane</keyword>
<comment type="caution">
    <text evidence="6">The sequence shown here is derived from an EMBL/GenBank/DDBJ whole genome shotgun (WGS) entry which is preliminary data.</text>
</comment>
<feature type="non-terminal residue" evidence="6">
    <location>
        <position position="254"/>
    </location>
</feature>
<sequence length="254" mass="28804">MNEDPEKVPELSCMEDLLTAAGTNGWRNYLIFFGCAWGSFVTPLHILSYQFLGATPDYWCHIPELVQANWTHEQIIRISTLKNTSNTYIQSCKMLDLNYTLASELGFEKSLQYFEDYNPTPSLISCDHRDFDPNAPLTVVSKWDLVCDRRVIYSSTQSSIFAGSLLGYLCVGYLSDLLGRKVVYISSALTFLLFGILAAFSTNVVIILPESPRWLVLKGKFEEAFLILEGISHHNKRELPSKLEIFTLMSTICE</sequence>
<evidence type="ECO:0000256" key="4">
    <source>
        <dbReference type="ARBA" id="ARBA00023136"/>
    </source>
</evidence>
<dbReference type="AlphaFoldDB" id="A0A5N5TFL2"/>
<keyword evidence="3 5" id="KW-1133">Transmembrane helix</keyword>